<keyword evidence="12 13" id="KW-0496">Mitochondrion</keyword>
<keyword evidence="8 13" id="KW-0679">Respiratory chain</keyword>
<keyword evidence="16" id="KW-1185">Reference proteome</keyword>
<evidence type="ECO:0000256" key="6">
    <source>
        <dbReference type="ARBA" id="ARBA00022448"/>
    </source>
</evidence>
<organism evidence="15 16">
    <name type="scientific">Patiria miniata</name>
    <name type="common">Bat star</name>
    <name type="synonym">Asterina miniata</name>
    <dbReference type="NCBI Taxonomy" id="46514"/>
    <lineage>
        <taxon>Eukaryota</taxon>
        <taxon>Metazoa</taxon>
        <taxon>Echinodermata</taxon>
        <taxon>Eleutherozoa</taxon>
        <taxon>Asterozoa</taxon>
        <taxon>Asteroidea</taxon>
        <taxon>Valvatacea</taxon>
        <taxon>Valvatida</taxon>
        <taxon>Asterinidae</taxon>
        <taxon>Patiria</taxon>
    </lineage>
</organism>
<dbReference type="PANTHER" id="PTHR10513:SF15">
    <property type="entry name" value="NADH DEHYDROGENASE [UBIQUINONE] 1 ALPHA SUBCOMPLEX SUBUNIT 10, MITOCHONDRIAL"/>
    <property type="match status" value="1"/>
</dbReference>
<evidence type="ECO:0000256" key="1">
    <source>
        <dbReference type="ARBA" id="ARBA00001974"/>
    </source>
</evidence>
<accession>A0A914BR98</accession>
<evidence type="ECO:0000256" key="8">
    <source>
        <dbReference type="ARBA" id="ARBA00022660"/>
    </source>
</evidence>
<keyword evidence="6 13" id="KW-0813">Transport</keyword>
<reference evidence="15" key="1">
    <citation type="submission" date="2022-11" db="UniProtKB">
        <authorList>
            <consortium name="EnsemblMetazoa"/>
        </authorList>
    </citation>
    <scope>IDENTIFICATION</scope>
</reference>
<evidence type="ECO:0000313" key="15">
    <source>
        <dbReference type="EnsemblMetazoa" id="XP_038078027.1"/>
    </source>
</evidence>
<dbReference type="RefSeq" id="XP_038078027.1">
    <property type="nucleotide sequence ID" value="XM_038222099.1"/>
</dbReference>
<dbReference type="Proteomes" id="UP000887568">
    <property type="component" value="Unplaced"/>
</dbReference>
<dbReference type="AlphaFoldDB" id="A0A914BR98"/>
<dbReference type="GO" id="GO:0005759">
    <property type="term" value="C:mitochondrial matrix"/>
    <property type="evidence" value="ECO:0007669"/>
    <property type="project" value="UniProtKB-SubCell"/>
</dbReference>
<evidence type="ECO:0000256" key="2">
    <source>
        <dbReference type="ARBA" id="ARBA00003195"/>
    </source>
</evidence>
<evidence type="ECO:0000256" key="11">
    <source>
        <dbReference type="ARBA" id="ARBA00022982"/>
    </source>
</evidence>
<keyword evidence="11 13" id="KW-0249">Electron transport</keyword>
<name>A0A914BR98_PATMI</name>
<evidence type="ECO:0000313" key="16">
    <source>
        <dbReference type="Proteomes" id="UP000887568"/>
    </source>
</evidence>
<dbReference type="InterPro" id="IPR031314">
    <property type="entry name" value="DNK_dom"/>
</dbReference>
<evidence type="ECO:0000256" key="10">
    <source>
        <dbReference type="ARBA" id="ARBA00022946"/>
    </source>
</evidence>
<dbReference type="EnsemblMetazoa" id="XM_038222099.1">
    <property type="protein sequence ID" value="XP_038078027.1"/>
    <property type="gene ID" value="LOC119745613"/>
</dbReference>
<keyword evidence="9 13" id="KW-0274">FAD</keyword>
<proteinExistence type="inferred from homology"/>
<evidence type="ECO:0000256" key="4">
    <source>
        <dbReference type="ARBA" id="ARBA00008606"/>
    </source>
</evidence>
<evidence type="ECO:0000256" key="3">
    <source>
        <dbReference type="ARBA" id="ARBA00004305"/>
    </source>
</evidence>
<evidence type="ECO:0000259" key="14">
    <source>
        <dbReference type="Pfam" id="PF01712"/>
    </source>
</evidence>
<dbReference type="InterPro" id="IPR050566">
    <property type="entry name" value="Deoxyribonucleoside_kinase"/>
</dbReference>
<dbReference type="OrthoDB" id="17400at2759"/>
<evidence type="ECO:0000256" key="7">
    <source>
        <dbReference type="ARBA" id="ARBA00022630"/>
    </source>
</evidence>
<dbReference type="InterPro" id="IPR015828">
    <property type="entry name" value="NDUFA10"/>
</dbReference>
<dbReference type="OMA" id="DPHNKKM"/>
<dbReference type="PANTHER" id="PTHR10513">
    <property type="entry name" value="DEOXYNUCLEOSIDE KINASE"/>
    <property type="match status" value="1"/>
</dbReference>
<evidence type="ECO:0000256" key="12">
    <source>
        <dbReference type="ARBA" id="ARBA00023128"/>
    </source>
</evidence>
<protein>
    <recommendedName>
        <fullName evidence="5 13">NADH dehydrogenase [ubiquinone] 1 alpha subcomplex subunit 10, mitochondrial</fullName>
    </recommendedName>
</protein>
<dbReference type="InterPro" id="IPR027417">
    <property type="entry name" value="P-loop_NTPase"/>
</dbReference>
<comment type="subcellular location">
    <subcellularLocation>
        <location evidence="3 13">Mitochondrion matrix</location>
    </subcellularLocation>
</comment>
<evidence type="ECO:0000256" key="13">
    <source>
        <dbReference type="PIRNR" id="PIRNR000543"/>
    </source>
</evidence>
<dbReference type="Gene3D" id="3.40.50.300">
    <property type="entry name" value="P-loop containing nucleotide triphosphate hydrolases"/>
    <property type="match status" value="1"/>
</dbReference>
<dbReference type="PIRSF" id="PIRSF000543">
    <property type="entry name" value="NADH_UQ_42KD"/>
    <property type="match status" value="1"/>
</dbReference>
<dbReference type="GeneID" id="119745613"/>
<feature type="domain" description="Deoxynucleoside kinase" evidence="14">
    <location>
        <begin position="73"/>
        <end position="276"/>
    </location>
</feature>
<comment type="function">
    <text evidence="2 13">Accessory subunit of the mitochondrial membrane respiratory chain NADH dehydrogenase (Complex I), that is believed not to be involved in catalysis. Complex I functions in the transfer of electrons from NADH to the respiratory chain. The immediate electron acceptor for the enzyme is believed to be ubiquinone.</text>
</comment>
<keyword evidence="7 13" id="KW-0285">Flavoprotein</keyword>
<comment type="similarity">
    <text evidence="4 13">Belongs to the complex I NDUFA10 subunit family.</text>
</comment>
<evidence type="ECO:0000256" key="9">
    <source>
        <dbReference type="ARBA" id="ARBA00022827"/>
    </source>
</evidence>
<sequence>MVFHICRIGLRQGAQLKLSATKLGGFVGMASKMAPLALIQPSNRGLFTSTDNIVTFFMGHKFMHKFDERSKIIVVDGNIGCGKSKFSKELAEKLGMKYVPEAHLHYLDELELGPGKKYDPKFIGNVSLEQFYKDPFAKDGHSFRLQMMMYAMRFRQYSDVIEHLLKTGQGLVMERSVYSDYVFMEAMLKMGYFRRACHDYYNEIKAISLYRLRPPHLVVYLDVPVDVLQKRIQERGREMEAKIPGEYLQHIEDGYKNNFLPEISETSEVLRYDWSEYGEVDQVVDEIQMLKFKHLPWNDDDDITLDRLYRFVFNKFHVARCMDIPKYLPELTFGAQEFYDMTREFEENHDRSYSPSYNLKEGESKWKLLFK</sequence>
<dbReference type="SUPFAM" id="SSF52540">
    <property type="entry name" value="P-loop containing nucleoside triphosphate hydrolases"/>
    <property type="match status" value="1"/>
</dbReference>
<dbReference type="GO" id="GO:0006120">
    <property type="term" value="P:mitochondrial electron transport, NADH to ubiquinone"/>
    <property type="evidence" value="ECO:0007669"/>
    <property type="project" value="InterPro"/>
</dbReference>
<keyword evidence="10" id="KW-0809">Transit peptide</keyword>
<evidence type="ECO:0000256" key="5">
    <source>
        <dbReference type="ARBA" id="ARBA00017279"/>
    </source>
</evidence>
<comment type="cofactor">
    <cofactor evidence="1 13">
        <name>FAD</name>
        <dbReference type="ChEBI" id="CHEBI:57692"/>
    </cofactor>
</comment>
<dbReference type="Pfam" id="PF01712">
    <property type="entry name" value="dNK"/>
    <property type="match status" value="1"/>
</dbReference>